<dbReference type="InterPro" id="IPR027113">
    <property type="entry name" value="Transc_fact_NFYB/HAP3"/>
</dbReference>
<dbReference type="InterPro" id="IPR003958">
    <property type="entry name" value="CBFA_NFYB_domain"/>
</dbReference>
<proteinExistence type="inferred from homology"/>
<reference evidence="7 9" key="1">
    <citation type="submission" date="2015-02" db="EMBL/GenBank/DDBJ databases">
        <authorList>
            <person name="Chooi Y.-H."/>
        </authorList>
    </citation>
    <scope>NUCLEOTIDE SEQUENCE [LARGE SCALE GENOMIC DNA]</scope>
    <source>
        <strain evidence="7">E3</strain>
    </source>
</reference>
<feature type="region of interest" description="Disordered" evidence="5">
    <location>
        <begin position="132"/>
        <end position="163"/>
    </location>
</feature>
<evidence type="ECO:0000256" key="1">
    <source>
        <dbReference type="ARBA" id="ARBA00009053"/>
    </source>
</evidence>
<dbReference type="Proteomes" id="UP000290189">
    <property type="component" value="Unassembled WGS sequence"/>
</dbReference>
<dbReference type="PANTHER" id="PTHR11064">
    <property type="entry name" value="CCAAT-BINDING TRANSCRIPTION FACTOR-RELATED"/>
    <property type="match status" value="1"/>
</dbReference>
<dbReference type="GO" id="GO:0016602">
    <property type="term" value="C:CCAAT-binding factor complex"/>
    <property type="evidence" value="ECO:0007669"/>
    <property type="project" value="InterPro"/>
</dbReference>
<dbReference type="AlphaFoldDB" id="A0A0G4IT80"/>
<evidence type="ECO:0000313" key="8">
    <source>
        <dbReference type="EMBL" id="SPQ95125.1"/>
    </source>
</evidence>
<evidence type="ECO:0000313" key="9">
    <source>
        <dbReference type="Proteomes" id="UP000039324"/>
    </source>
</evidence>
<organism evidence="7 9">
    <name type="scientific">Plasmodiophora brassicae</name>
    <name type="common">Clubroot disease agent</name>
    <dbReference type="NCBI Taxonomy" id="37360"/>
    <lineage>
        <taxon>Eukaryota</taxon>
        <taxon>Sar</taxon>
        <taxon>Rhizaria</taxon>
        <taxon>Endomyxa</taxon>
        <taxon>Phytomyxea</taxon>
        <taxon>Plasmodiophorida</taxon>
        <taxon>Plasmodiophoridae</taxon>
        <taxon>Plasmodiophora</taxon>
    </lineage>
</organism>
<dbReference type="Pfam" id="PF00808">
    <property type="entry name" value="CBFD_NFYB_HMF"/>
    <property type="match status" value="1"/>
</dbReference>
<dbReference type="GO" id="GO:0046982">
    <property type="term" value="F:protein heterodimerization activity"/>
    <property type="evidence" value="ECO:0007669"/>
    <property type="project" value="InterPro"/>
</dbReference>
<keyword evidence="3" id="KW-0238">DNA-binding</keyword>
<dbReference type="GO" id="GO:0001228">
    <property type="term" value="F:DNA-binding transcription activator activity, RNA polymerase II-specific"/>
    <property type="evidence" value="ECO:0007669"/>
    <property type="project" value="InterPro"/>
</dbReference>
<sequence length="274" mass="29676">MMAQVVDDEACAALMSFAGVADAHGDDDDPLLPVEKIAEVMRRALPPGASVSTDAERAVQRCVCEFICFLTSEASDHGRPESTIESDDILFAFRHLGFHNYSQPCVDYIDKVRRKAVSTSPNTNAVAREVAKQVISGRRRRSRGSDPVPARHDNAAKVRRCDPPTPANPNIYAIKSLYEVSIEVASSLVYFQSSPILESALWLAGSPHPMPMMPTPTMSPMILSRHLATPVVGATNPLHVEPAPIWLTPPQTTLSTLKTAAAAARSSERALVPL</sequence>
<comment type="similarity">
    <text evidence="1">Belongs to the NFYB/HAP3 subunit family.</text>
</comment>
<dbReference type="PANTHER" id="PTHR11064:SF9">
    <property type="entry name" value="NUCLEAR TRANSCRIPTION FACTOR Y SUBUNIT BETA"/>
    <property type="match status" value="1"/>
</dbReference>
<keyword evidence="4" id="KW-0804">Transcription</keyword>
<feature type="domain" description="Transcription factor CBF/NF-Y/archaeal histone" evidence="6">
    <location>
        <begin position="32"/>
        <end position="92"/>
    </location>
</feature>
<reference evidence="8 10" key="2">
    <citation type="submission" date="2018-03" db="EMBL/GenBank/DDBJ databases">
        <authorList>
            <person name="Fogelqvist J."/>
        </authorList>
    </citation>
    <scope>NUCLEOTIDE SEQUENCE [LARGE SCALE GENOMIC DNA]</scope>
</reference>
<evidence type="ECO:0000259" key="6">
    <source>
        <dbReference type="Pfam" id="PF00808"/>
    </source>
</evidence>
<dbReference type="Gene3D" id="1.10.20.10">
    <property type="entry name" value="Histone, subunit A"/>
    <property type="match status" value="1"/>
</dbReference>
<dbReference type="OrthoDB" id="386949at2759"/>
<feature type="compositionally biased region" description="Basic and acidic residues" evidence="5">
    <location>
        <begin position="149"/>
        <end position="162"/>
    </location>
</feature>
<keyword evidence="2" id="KW-0805">Transcription regulation</keyword>
<evidence type="ECO:0000256" key="3">
    <source>
        <dbReference type="ARBA" id="ARBA00023125"/>
    </source>
</evidence>
<evidence type="ECO:0000256" key="4">
    <source>
        <dbReference type="ARBA" id="ARBA00023163"/>
    </source>
</evidence>
<geneLocation type="mitochondrion" evidence="8"/>
<accession>A0A0G4IT80</accession>
<evidence type="ECO:0000313" key="7">
    <source>
        <dbReference type="EMBL" id="CEO98301.1"/>
    </source>
</evidence>
<gene>
    <name evidence="7" type="ORF">PBRA_006415</name>
    <name evidence="8" type="ORF">PLBR_LOCUS2340</name>
</gene>
<dbReference type="STRING" id="37360.A0A0G4IT80"/>
<dbReference type="GO" id="GO:0000978">
    <property type="term" value="F:RNA polymerase II cis-regulatory region sequence-specific DNA binding"/>
    <property type="evidence" value="ECO:0007669"/>
    <property type="project" value="TreeGrafter"/>
</dbReference>
<evidence type="ECO:0000313" key="10">
    <source>
        <dbReference type="Proteomes" id="UP000290189"/>
    </source>
</evidence>
<evidence type="ECO:0000256" key="5">
    <source>
        <dbReference type="SAM" id="MobiDB-lite"/>
    </source>
</evidence>
<dbReference type="Proteomes" id="UP000039324">
    <property type="component" value="Unassembled WGS sequence"/>
</dbReference>
<keyword evidence="8" id="KW-0496">Mitochondrion</keyword>
<keyword evidence="9" id="KW-1185">Reference proteome</keyword>
<evidence type="ECO:0000256" key="2">
    <source>
        <dbReference type="ARBA" id="ARBA00023015"/>
    </source>
</evidence>
<dbReference type="InterPro" id="IPR009072">
    <property type="entry name" value="Histone-fold"/>
</dbReference>
<dbReference type="EMBL" id="OVEO01000003">
    <property type="protein sequence ID" value="SPQ95125.1"/>
    <property type="molecule type" value="Genomic_DNA"/>
</dbReference>
<name>A0A0G4IT80_PLABS</name>
<dbReference type="EMBL" id="CDSF01000083">
    <property type="protein sequence ID" value="CEO98301.1"/>
    <property type="molecule type" value="Genomic_DNA"/>
</dbReference>
<dbReference type="CDD" id="cd22907">
    <property type="entry name" value="HFD_NFYB"/>
    <property type="match status" value="1"/>
</dbReference>
<protein>
    <recommendedName>
        <fullName evidence="6">Transcription factor CBF/NF-Y/archaeal histone domain-containing protein</fullName>
    </recommendedName>
</protein>
<dbReference type="SUPFAM" id="SSF47113">
    <property type="entry name" value="Histone-fold"/>
    <property type="match status" value="1"/>
</dbReference>